<proteinExistence type="inferred from homology"/>
<evidence type="ECO:0000256" key="1">
    <source>
        <dbReference type="ARBA" id="ARBA00004141"/>
    </source>
</evidence>
<feature type="transmembrane region" description="Helical" evidence="5">
    <location>
        <begin position="196"/>
        <end position="217"/>
    </location>
</feature>
<feature type="transmembrane region" description="Helical" evidence="5">
    <location>
        <begin position="124"/>
        <end position="147"/>
    </location>
</feature>
<keyword evidence="7" id="KW-1185">Reference proteome</keyword>
<feature type="transmembrane region" description="Helical" evidence="5">
    <location>
        <begin position="229"/>
        <end position="249"/>
    </location>
</feature>
<comment type="similarity">
    <text evidence="5">Belongs to the 4-toluene sulfonate uptake permease (TSUP) (TC 2.A.102) family.</text>
</comment>
<evidence type="ECO:0000256" key="2">
    <source>
        <dbReference type="ARBA" id="ARBA00022692"/>
    </source>
</evidence>
<sequence>MSALAALFILVLAFVTATLSGVFGMAGGLVLMGGLALVLPVSAAFVTHGLLQLVANGWRAILHRQHVNWRIVALYAVGSLIAGTAISLIALTPSKPYLFLFMGLLPGLLWLPQDWIKLDAARPLQALLSGIMVTGVNLTAGVAGPLLDIFFVRTALTRHVIVATKAATQVFAHLAKIIVYGGLMLRTHDGAAMPPVWLFAAAIPLSMLGTVVGGRILDRLTDINFKRYTRLIVTAVGIMYLVQAGQLFLSGR</sequence>
<dbReference type="RefSeq" id="WP_215338166.1">
    <property type="nucleotide sequence ID" value="NZ_JAGSGD010000001.1"/>
</dbReference>
<evidence type="ECO:0000313" key="6">
    <source>
        <dbReference type="EMBL" id="MBR7618281.1"/>
    </source>
</evidence>
<evidence type="ECO:0000313" key="7">
    <source>
        <dbReference type="Proteomes" id="UP000622580"/>
    </source>
</evidence>
<name>A0A941CZZ0_9CAUL</name>
<keyword evidence="5" id="KW-1003">Cell membrane</keyword>
<comment type="caution">
    <text evidence="6">The sequence shown here is derived from an EMBL/GenBank/DDBJ whole genome shotgun (WGS) entry which is preliminary data.</text>
</comment>
<dbReference type="InterPro" id="IPR002781">
    <property type="entry name" value="TM_pro_TauE-like"/>
</dbReference>
<reference evidence="6" key="1">
    <citation type="submission" date="2021-04" db="EMBL/GenBank/DDBJ databases">
        <title>Draft genome assembly of strain Phenylobacterium sp. 20VBR1 using MiniION and Illumina platforms.</title>
        <authorList>
            <person name="Thomas F.A."/>
            <person name="Krishnan K.P."/>
            <person name="Sinha R.K."/>
        </authorList>
    </citation>
    <scope>NUCLEOTIDE SEQUENCE</scope>
    <source>
        <strain evidence="6">20VBR1</strain>
    </source>
</reference>
<dbReference type="EMBL" id="JAGSGD010000001">
    <property type="protein sequence ID" value="MBR7618281.1"/>
    <property type="molecule type" value="Genomic_DNA"/>
</dbReference>
<dbReference type="AlphaFoldDB" id="A0A941CZZ0"/>
<accession>A0A941CZZ0</accession>
<keyword evidence="2 5" id="KW-0812">Transmembrane</keyword>
<keyword evidence="3 5" id="KW-1133">Transmembrane helix</keyword>
<feature type="transmembrane region" description="Helical" evidence="5">
    <location>
        <begin position="30"/>
        <end position="51"/>
    </location>
</feature>
<feature type="transmembrane region" description="Helical" evidence="5">
    <location>
        <begin position="72"/>
        <end position="91"/>
    </location>
</feature>
<dbReference type="GO" id="GO:0005886">
    <property type="term" value="C:plasma membrane"/>
    <property type="evidence" value="ECO:0007669"/>
    <property type="project" value="UniProtKB-SubCell"/>
</dbReference>
<comment type="subcellular location">
    <subcellularLocation>
        <location evidence="5">Cell membrane</location>
        <topology evidence="5">Multi-pass membrane protein</topology>
    </subcellularLocation>
    <subcellularLocation>
        <location evidence="1">Membrane</location>
        <topology evidence="1">Multi-pass membrane protein</topology>
    </subcellularLocation>
</comment>
<evidence type="ECO:0000256" key="4">
    <source>
        <dbReference type="ARBA" id="ARBA00023136"/>
    </source>
</evidence>
<dbReference type="Pfam" id="PF01925">
    <property type="entry name" value="TauE"/>
    <property type="match status" value="1"/>
</dbReference>
<gene>
    <name evidence="6" type="ORF">JKL49_02675</name>
</gene>
<evidence type="ECO:0000256" key="3">
    <source>
        <dbReference type="ARBA" id="ARBA00022989"/>
    </source>
</evidence>
<keyword evidence="4 5" id="KW-0472">Membrane</keyword>
<organism evidence="6 7">
    <name type="scientific">Phenylobacterium glaciei</name>
    <dbReference type="NCBI Taxonomy" id="2803784"/>
    <lineage>
        <taxon>Bacteria</taxon>
        <taxon>Pseudomonadati</taxon>
        <taxon>Pseudomonadota</taxon>
        <taxon>Alphaproteobacteria</taxon>
        <taxon>Caulobacterales</taxon>
        <taxon>Caulobacteraceae</taxon>
        <taxon>Phenylobacterium</taxon>
    </lineage>
</organism>
<evidence type="ECO:0000256" key="5">
    <source>
        <dbReference type="RuleBase" id="RU363041"/>
    </source>
</evidence>
<dbReference type="Proteomes" id="UP000622580">
    <property type="component" value="Unassembled WGS sequence"/>
</dbReference>
<protein>
    <recommendedName>
        <fullName evidence="5">Probable membrane transporter protein</fullName>
    </recommendedName>
</protein>